<proteinExistence type="predicted"/>
<reference evidence="3 4" key="1">
    <citation type="submission" date="2024-09" db="EMBL/GenBank/DDBJ databases">
        <authorList>
            <person name="Sun Q."/>
            <person name="Mori K."/>
        </authorList>
    </citation>
    <scope>NUCLEOTIDE SEQUENCE [LARGE SCALE GENOMIC DNA]</scope>
    <source>
        <strain evidence="3 4">CCM 7609</strain>
    </source>
</reference>
<name>A0ABV5GBD4_9MICC</name>
<keyword evidence="4" id="KW-1185">Reference proteome</keyword>
<sequence>MVQPGGPPGRRPARPRLVAGVGPGSLTGQMTCQASGPTPATSLGRAGRLPAARPAEPRTTHSTAPLK</sequence>
<feature type="region of interest" description="Disordered" evidence="1">
    <location>
        <begin position="1"/>
        <end position="67"/>
    </location>
</feature>
<evidence type="ECO:0000313" key="2">
    <source>
        <dbReference type="EMBL" id="MFB9075790.1"/>
    </source>
</evidence>
<organism evidence="3 4">
    <name type="scientific">Citricoccus parietis</name>
    <dbReference type="NCBI Taxonomy" id="592307"/>
    <lineage>
        <taxon>Bacteria</taxon>
        <taxon>Bacillati</taxon>
        <taxon>Actinomycetota</taxon>
        <taxon>Actinomycetes</taxon>
        <taxon>Micrococcales</taxon>
        <taxon>Micrococcaceae</taxon>
        <taxon>Citricoccus</taxon>
    </lineage>
</organism>
<feature type="compositionally biased region" description="Polar residues" evidence="1">
    <location>
        <begin position="26"/>
        <end position="41"/>
    </location>
</feature>
<comment type="caution">
    <text evidence="3">The sequence shown here is derived from an EMBL/GenBank/DDBJ whole genome shotgun (WGS) entry which is preliminary data.</text>
</comment>
<protein>
    <submittedName>
        <fullName evidence="3">Uncharacterized protein</fullName>
    </submittedName>
</protein>
<dbReference type="EMBL" id="JBHMFI010000031">
    <property type="protein sequence ID" value="MFB9075793.1"/>
    <property type="molecule type" value="Genomic_DNA"/>
</dbReference>
<feature type="compositionally biased region" description="Pro residues" evidence="1">
    <location>
        <begin position="1"/>
        <end position="10"/>
    </location>
</feature>
<evidence type="ECO:0000256" key="1">
    <source>
        <dbReference type="SAM" id="MobiDB-lite"/>
    </source>
</evidence>
<evidence type="ECO:0000313" key="4">
    <source>
        <dbReference type="Proteomes" id="UP001589575"/>
    </source>
</evidence>
<evidence type="ECO:0000313" key="3">
    <source>
        <dbReference type="EMBL" id="MFB9075793.1"/>
    </source>
</evidence>
<accession>A0ABV5GBD4</accession>
<dbReference type="EMBL" id="JBHMFI010000030">
    <property type="protein sequence ID" value="MFB9075790.1"/>
    <property type="molecule type" value="Genomic_DNA"/>
</dbReference>
<dbReference type="Proteomes" id="UP001589575">
    <property type="component" value="Unassembled WGS sequence"/>
</dbReference>
<gene>
    <name evidence="2" type="ORF">ACFFX0_33440</name>
    <name evidence="3" type="ORF">ACFFX0_33465</name>
</gene>
<feature type="compositionally biased region" description="Low complexity" evidence="1">
    <location>
        <begin position="43"/>
        <end position="54"/>
    </location>
</feature>